<dbReference type="Pfam" id="PF00682">
    <property type="entry name" value="HMGL-like"/>
    <property type="match status" value="1"/>
</dbReference>
<dbReference type="SUPFAM" id="SSF51569">
    <property type="entry name" value="Aldolase"/>
    <property type="match status" value="1"/>
</dbReference>
<dbReference type="AlphaFoldDB" id="A0A484Q213"/>
<evidence type="ECO:0000256" key="2">
    <source>
        <dbReference type="ARBA" id="ARBA00009405"/>
    </source>
</evidence>
<evidence type="ECO:0000256" key="5">
    <source>
        <dbReference type="ARBA" id="ARBA00023239"/>
    </source>
</evidence>
<organism evidence="8">
    <name type="scientific">plant metagenome</name>
    <dbReference type="NCBI Taxonomy" id="1297885"/>
    <lineage>
        <taxon>unclassified sequences</taxon>
        <taxon>metagenomes</taxon>
        <taxon>organismal metagenomes</taxon>
    </lineage>
</organism>
<dbReference type="EMBL" id="CAADHZ010000028">
    <property type="protein sequence ID" value="VFR40500.1"/>
    <property type="molecule type" value="Genomic_DNA"/>
</dbReference>
<evidence type="ECO:0000259" key="7">
    <source>
        <dbReference type="PROSITE" id="PS50991"/>
    </source>
</evidence>
<dbReference type="CDD" id="cd07938">
    <property type="entry name" value="DRE_TIM_HMGL"/>
    <property type="match status" value="1"/>
</dbReference>
<proteinExistence type="inferred from homology"/>
<evidence type="ECO:0000313" key="8">
    <source>
        <dbReference type="EMBL" id="VFR30919.1"/>
    </source>
</evidence>
<dbReference type="EMBL" id="CAADIB010000010">
    <property type="protein sequence ID" value="VFR30919.1"/>
    <property type="molecule type" value="Genomic_DNA"/>
</dbReference>
<evidence type="ECO:0000256" key="1">
    <source>
        <dbReference type="ARBA" id="ARBA00005143"/>
    </source>
</evidence>
<dbReference type="GO" id="GO:0046951">
    <property type="term" value="P:ketone body biosynthetic process"/>
    <property type="evidence" value="ECO:0007669"/>
    <property type="project" value="TreeGrafter"/>
</dbReference>
<accession>A0A484Q213</accession>
<dbReference type="InterPro" id="IPR000138">
    <property type="entry name" value="HMG_CoA_lyase_AS"/>
</dbReference>
<dbReference type="InterPro" id="IPR043594">
    <property type="entry name" value="HMGL"/>
</dbReference>
<dbReference type="Gene3D" id="3.20.20.70">
    <property type="entry name" value="Aldolase class I"/>
    <property type="match status" value="1"/>
</dbReference>
<evidence type="ECO:0000256" key="3">
    <source>
        <dbReference type="ARBA" id="ARBA00012910"/>
    </source>
</evidence>
<gene>
    <name evidence="9" type="ORF">ANDO1_0442</name>
    <name evidence="8" type="ORF">ANDO2_0347</name>
</gene>
<evidence type="ECO:0000256" key="4">
    <source>
        <dbReference type="ARBA" id="ARBA00022723"/>
    </source>
</evidence>
<comment type="catalytic activity">
    <reaction evidence="6">
        <text>(3S)-3-hydroxy-3-methylglutaryl-CoA = acetoacetate + acetyl-CoA</text>
        <dbReference type="Rhea" id="RHEA:24404"/>
        <dbReference type="ChEBI" id="CHEBI:13705"/>
        <dbReference type="ChEBI" id="CHEBI:43074"/>
        <dbReference type="ChEBI" id="CHEBI:57288"/>
        <dbReference type="EC" id="4.1.3.4"/>
    </reaction>
</comment>
<dbReference type="InterPro" id="IPR013785">
    <property type="entry name" value="Aldolase_TIM"/>
</dbReference>
<dbReference type="UniPathway" id="UPA00896">
    <property type="reaction ID" value="UER00863"/>
</dbReference>
<dbReference type="GO" id="GO:0006552">
    <property type="term" value="P:L-leucine catabolic process"/>
    <property type="evidence" value="ECO:0007669"/>
    <property type="project" value="TreeGrafter"/>
</dbReference>
<evidence type="ECO:0000256" key="6">
    <source>
        <dbReference type="ARBA" id="ARBA00049877"/>
    </source>
</evidence>
<comment type="similarity">
    <text evidence="2">Belongs to the HMG-CoA lyase family.</text>
</comment>
<evidence type="ECO:0000313" key="9">
    <source>
        <dbReference type="EMBL" id="VFR40500.1"/>
    </source>
</evidence>
<reference evidence="8" key="1">
    <citation type="submission" date="2019-03" db="EMBL/GenBank/DDBJ databases">
        <authorList>
            <person name="Danneels B."/>
        </authorList>
    </citation>
    <scope>NUCLEOTIDE SEQUENCE</scope>
</reference>
<dbReference type="EC" id="4.1.3.4" evidence="3"/>
<keyword evidence="4" id="KW-0479">Metal-binding</keyword>
<protein>
    <recommendedName>
        <fullName evidence="3">hydroxymethylglutaryl-CoA lyase</fullName>
        <ecNumber evidence="3">4.1.3.4</ecNumber>
    </recommendedName>
</protein>
<dbReference type="FunFam" id="3.20.20.70:FF:000201">
    <property type="entry name" value="Hydroxymethylglutaryl-CoA lyase"/>
    <property type="match status" value="1"/>
</dbReference>
<dbReference type="PROSITE" id="PS50991">
    <property type="entry name" value="PYR_CT"/>
    <property type="match status" value="1"/>
</dbReference>
<dbReference type="InterPro" id="IPR000891">
    <property type="entry name" value="PYR_CT"/>
</dbReference>
<name>A0A484Q213_9ZZZZ</name>
<comment type="pathway">
    <text evidence="1">Metabolic intermediate metabolism; (S)-3-hydroxy-3-methylglutaryl-CoA degradation; acetoacetate from (S)-3-hydroxy-3-methylglutaryl-CoA: step 1/1.</text>
</comment>
<sequence>MSLPHRVKIVEVAPRDGLQNEKAFIDTAIKVELVDRLAAAGFQNVEAASFVSPRWVPQMADGAEVMARITRRPGTLYSALTPNLKGFEAARAAGVDEVVIFSAASEAFAQKNINCSIAESIARFEPVAQAAREAGIRLRGSISCALGCPYQGEVPASAAVDVARRFLALGCDEIDVADTIGVATPAKVRAVMDAVTQSVDPARIAAHFHDTYGQAVANIVAALETGITIVHSSVAGLGGCPYARGATGNVATEDVLYLLRGLDIDTGVDLDAVVDTGQWISAHLDRKSASRAGNALAAKRAA</sequence>
<dbReference type="PROSITE" id="PS01062">
    <property type="entry name" value="HMG_COA_LYASE"/>
    <property type="match status" value="1"/>
</dbReference>
<dbReference type="GO" id="GO:0046872">
    <property type="term" value="F:metal ion binding"/>
    <property type="evidence" value="ECO:0007669"/>
    <property type="project" value="UniProtKB-KW"/>
</dbReference>
<dbReference type="NCBIfam" id="NF004283">
    <property type="entry name" value="PRK05692.1"/>
    <property type="match status" value="1"/>
</dbReference>
<keyword evidence="5 8" id="KW-0456">Lyase</keyword>
<dbReference type="PANTHER" id="PTHR42738">
    <property type="entry name" value="HYDROXYMETHYLGLUTARYL-COA LYASE"/>
    <property type="match status" value="1"/>
</dbReference>
<feature type="domain" description="Pyruvate carboxyltransferase" evidence="7">
    <location>
        <begin position="7"/>
        <end position="274"/>
    </location>
</feature>
<dbReference type="GO" id="GO:0004419">
    <property type="term" value="F:hydroxymethylglutaryl-CoA lyase activity"/>
    <property type="evidence" value="ECO:0007669"/>
    <property type="project" value="UniProtKB-EC"/>
</dbReference>
<dbReference type="PANTHER" id="PTHR42738:SF7">
    <property type="entry name" value="HYDROXYMETHYLGLUTARYL-COA LYASE"/>
    <property type="match status" value="1"/>
</dbReference>